<dbReference type="Pfam" id="PF02104">
    <property type="entry name" value="SURF1"/>
    <property type="match status" value="1"/>
</dbReference>
<dbReference type="InterPro" id="IPR002994">
    <property type="entry name" value="Surf1/Shy1"/>
</dbReference>
<keyword evidence="8" id="KW-1185">Reference proteome</keyword>
<comment type="caution">
    <text evidence="6">Lacks conserved residue(s) required for the propagation of feature annotation.</text>
</comment>
<evidence type="ECO:0000256" key="4">
    <source>
        <dbReference type="ARBA" id="ARBA00022989"/>
    </source>
</evidence>
<comment type="subcellular location">
    <subcellularLocation>
        <location evidence="6">Cell membrane</location>
        <topology evidence="6">Multi-pass membrane protein</topology>
    </subcellularLocation>
    <subcellularLocation>
        <location evidence="1">Membrane</location>
    </subcellularLocation>
</comment>
<dbReference type="PANTHER" id="PTHR23427">
    <property type="entry name" value="SURFEIT LOCUS PROTEIN"/>
    <property type="match status" value="1"/>
</dbReference>
<name>A0A7V7PNT0_9HYPH</name>
<evidence type="ECO:0000256" key="1">
    <source>
        <dbReference type="ARBA" id="ARBA00004370"/>
    </source>
</evidence>
<evidence type="ECO:0000256" key="6">
    <source>
        <dbReference type="RuleBase" id="RU363076"/>
    </source>
</evidence>
<evidence type="ECO:0000256" key="2">
    <source>
        <dbReference type="ARBA" id="ARBA00007165"/>
    </source>
</evidence>
<comment type="caution">
    <text evidence="7">The sequence shown here is derived from an EMBL/GenBank/DDBJ whole genome shotgun (WGS) entry which is preliminary data.</text>
</comment>
<gene>
    <name evidence="7" type="ORF">F6X38_12195</name>
</gene>
<dbReference type="PANTHER" id="PTHR23427:SF2">
    <property type="entry name" value="SURFEIT LOCUS PROTEIN 1"/>
    <property type="match status" value="1"/>
</dbReference>
<dbReference type="CDD" id="cd06662">
    <property type="entry name" value="SURF1"/>
    <property type="match status" value="1"/>
</dbReference>
<dbReference type="EMBL" id="VZDO01000009">
    <property type="protein sequence ID" value="KAB0679578.1"/>
    <property type="molecule type" value="Genomic_DNA"/>
</dbReference>
<keyword evidence="5 6" id="KW-0472">Membrane</keyword>
<keyword evidence="3 6" id="KW-0812">Transmembrane</keyword>
<dbReference type="Proteomes" id="UP000432089">
    <property type="component" value="Unassembled WGS sequence"/>
</dbReference>
<dbReference type="PROSITE" id="PS50895">
    <property type="entry name" value="SURF1"/>
    <property type="match status" value="1"/>
</dbReference>
<dbReference type="GO" id="GO:0005886">
    <property type="term" value="C:plasma membrane"/>
    <property type="evidence" value="ECO:0007669"/>
    <property type="project" value="UniProtKB-SubCell"/>
</dbReference>
<keyword evidence="4 6" id="KW-1133">Transmembrane helix</keyword>
<protein>
    <recommendedName>
        <fullName evidence="6">SURF1-like protein</fullName>
    </recommendedName>
</protein>
<dbReference type="AlphaFoldDB" id="A0A7V7PNT0"/>
<organism evidence="7 8">
    <name type="scientific">Plantimonas leprariae</name>
    <dbReference type="NCBI Taxonomy" id="2615207"/>
    <lineage>
        <taxon>Bacteria</taxon>
        <taxon>Pseudomonadati</taxon>
        <taxon>Pseudomonadota</taxon>
        <taxon>Alphaproteobacteria</taxon>
        <taxon>Hyphomicrobiales</taxon>
        <taxon>Aurantimonadaceae</taxon>
        <taxon>Plantimonas</taxon>
    </lineage>
</organism>
<comment type="similarity">
    <text evidence="2 6">Belongs to the SURF1 family.</text>
</comment>
<evidence type="ECO:0000256" key="3">
    <source>
        <dbReference type="ARBA" id="ARBA00022692"/>
    </source>
</evidence>
<keyword evidence="6" id="KW-1003">Cell membrane</keyword>
<evidence type="ECO:0000256" key="5">
    <source>
        <dbReference type="ARBA" id="ARBA00023136"/>
    </source>
</evidence>
<accession>A0A7V7PNT0</accession>
<evidence type="ECO:0000313" key="7">
    <source>
        <dbReference type="EMBL" id="KAB0679578.1"/>
    </source>
</evidence>
<proteinExistence type="inferred from homology"/>
<dbReference type="InterPro" id="IPR045214">
    <property type="entry name" value="Surf1/Surf4"/>
</dbReference>
<feature type="transmembrane region" description="Helical" evidence="6">
    <location>
        <begin position="15"/>
        <end position="34"/>
    </location>
</feature>
<reference evidence="7 8" key="1">
    <citation type="submission" date="2019-09" db="EMBL/GenBank/DDBJ databases">
        <title>YIM 132180 draft genome.</title>
        <authorList>
            <person name="Zhang K."/>
        </authorList>
    </citation>
    <scope>NUCLEOTIDE SEQUENCE [LARGE SCALE GENOMIC DNA]</scope>
    <source>
        <strain evidence="7 8">YIM 132180</strain>
    </source>
</reference>
<evidence type="ECO:0000313" key="8">
    <source>
        <dbReference type="Proteomes" id="UP000432089"/>
    </source>
</evidence>
<sequence length="256" mass="27755">MTAADEARPGRRRGVVGLLLGLVGVVILCALGTWQVERLHWKEGVLRQIDERTHAPPQPADAVAATAERTGDVEYIPVSAHGRFLNGAERFFISTFGGDAGWNVYVPMDLGGNRFVWINRGFVPYDRKDPATRREGLIDGETDVTGLARNVAAEKPSWLVPNNDTAKNQFFWKNLGELGLGAGLPADARVLPFVIDAGSGRAPGGWPVGGTTVIDIPNNHLQYAITWYGLALVLASMLGYQVFRAFRPLAPAPDRG</sequence>
<dbReference type="RefSeq" id="WP_150970102.1">
    <property type="nucleotide sequence ID" value="NZ_VZDO01000009.1"/>
</dbReference>